<sequence>MPPSRRIARPLVAAGAVFRDARGRVLLVHPTYKPGWEVPGGVVEPGESPAVACRRELREELGLDRAPGPLLSVDWTEGDGHDRLLFLFDGGVLGDDEDRIVLGADELDRWAWVAPADLAAHLPPPLARRVGSTVAGAGPYLEHGLAVTTDAG</sequence>
<dbReference type="EMBL" id="BAABHO010000004">
    <property type="protein sequence ID" value="GAA4776683.1"/>
    <property type="molecule type" value="Genomic_DNA"/>
</dbReference>
<name>A0ABP9AAD0_9PSEU</name>
<dbReference type="Proteomes" id="UP001500928">
    <property type="component" value="Unassembled WGS sequence"/>
</dbReference>
<evidence type="ECO:0000256" key="4">
    <source>
        <dbReference type="ARBA" id="ARBA00022842"/>
    </source>
</evidence>
<dbReference type="CDD" id="cd18876">
    <property type="entry name" value="NUDIX_Hydrolase"/>
    <property type="match status" value="1"/>
</dbReference>
<organism evidence="7 8">
    <name type="scientific">Actinomycetospora chlora</name>
    <dbReference type="NCBI Taxonomy" id="663608"/>
    <lineage>
        <taxon>Bacteria</taxon>
        <taxon>Bacillati</taxon>
        <taxon>Actinomycetota</taxon>
        <taxon>Actinomycetes</taxon>
        <taxon>Pseudonocardiales</taxon>
        <taxon>Pseudonocardiaceae</taxon>
        <taxon>Actinomycetospora</taxon>
    </lineage>
</organism>
<evidence type="ECO:0000256" key="2">
    <source>
        <dbReference type="ARBA" id="ARBA00005582"/>
    </source>
</evidence>
<dbReference type="InterPro" id="IPR020084">
    <property type="entry name" value="NUDIX_hydrolase_CS"/>
</dbReference>
<dbReference type="Gene3D" id="3.90.79.10">
    <property type="entry name" value="Nucleoside Triphosphate Pyrophosphohydrolase"/>
    <property type="match status" value="1"/>
</dbReference>
<reference evidence="8" key="1">
    <citation type="journal article" date="2019" name="Int. J. Syst. Evol. Microbiol.">
        <title>The Global Catalogue of Microorganisms (GCM) 10K type strain sequencing project: providing services to taxonomists for standard genome sequencing and annotation.</title>
        <authorList>
            <consortium name="The Broad Institute Genomics Platform"/>
            <consortium name="The Broad Institute Genome Sequencing Center for Infectious Disease"/>
            <person name="Wu L."/>
            <person name="Ma J."/>
        </authorList>
    </citation>
    <scope>NUCLEOTIDE SEQUENCE [LARGE SCALE GENOMIC DNA]</scope>
    <source>
        <strain evidence="8">JCM 17979</strain>
    </source>
</reference>
<dbReference type="SUPFAM" id="SSF55811">
    <property type="entry name" value="Nudix"/>
    <property type="match status" value="1"/>
</dbReference>
<keyword evidence="3 5" id="KW-0378">Hydrolase</keyword>
<evidence type="ECO:0000313" key="8">
    <source>
        <dbReference type="Proteomes" id="UP001500928"/>
    </source>
</evidence>
<feature type="domain" description="Nudix hydrolase" evidence="6">
    <location>
        <begin position="8"/>
        <end position="136"/>
    </location>
</feature>
<dbReference type="PANTHER" id="PTHR43046:SF12">
    <property type="entry name" value="GDP-MANNOSE MANNOSYL HYDROLASE"/>
    <property type="match status" value="1"/>
</dbReference>
<evidence type="ECO:0000256" key="5">
    <source>
        <dbReference type="RuleBase" id="RU003476"/>
    </source>
</evidence>
<keyword evidence="8" id="KW-1185">Reference proteome</keyword>
<accession>A0ABP9AAD0</accession>
<evidence type="ECO:0000259" key="6">
    <source>
        <dbReference type="PROSITE" id="PS51462"/>
    </source>
</evidence>
<evidence type="ECO:0000313" key="7">
    <source>
        <dbReference type="EMBL" id="GAA4776683.1"/>
    </source>
</evidence>
<dbReference type="PRINTS" id="PR00502">
    <property type="entry name" value="NUDIXFAMILY"/>
</dbReference>
<dbReference type="RefSeq" id="WP_345410990.1">
    <property type="nucleotide sequence ID" value="NZ_BAABHO010000004.1"/>
</dbReference>
<dbReference type="PANTHER" id="PTHR43046">
    <property type="entry name" value="GDP-MANNOSE MANNOSYL HYDROLASE"/>
    <property type="match status" value="1"/>
</dbReference>
<dbReference type="InterPro" id="IPR015797">
    <property type="entry name" value="NUDIX_hydrolase-like_dom_sf"/>
</dbReference>
<keyword evidence="4" id="KW-0460">Magnesium</keyword>
<dbReference type="InterPro" id="IPR000086">
    <property type="entry name" value="NUDIX_hydrolase_dom"/>
</dbReference>
<comment type="cofactor">
    <cofactor evidence="1">
        <name>Mg(2+)</name>
        <dbReference type="ChEBI" id="CHEBI:18420"/>
    </cofactor>
</comment>
<dbReference type="PROSITE" id="PS51462">
    <property type="entry name" value="NUDIX"/>
    <property type="match status" value="1"/>
</dbReference>
<evidence type="ECO:0000256" key="3">
    <source>
        <dbReference type="ARBA" id="ARBA00022801"/>
    </source>
</evidence>
<comment type="caution">
    <text evidence="7">The sequence shown here is derived from an EMBL/GenBank/DDBJ whole genome shotgun (WGS) entry which is preliminary data.</text>
</comment>
<dbReference type="PROSITE" id="PS00893">
    <property type="entry name" value="NUDIX_BOX"/>
    <property type="match status" value="1"/>
</dbReference>
<gene>
    <name evidence="7" type="ORF">GCM10023200_06710</name>
</gene>
<dbReference type="GO" id="GO:0016787">
    <property type="term" value="F:hydrolase activity"/>
    <property type="evidence" value="ECO:0007669"/>
    <property type="project" value="UniProtKB-KW"/>
</dbReference>
<evidence type="ECO:0000256" key="1">
    <source>
        <dbReference type="ARBA" id="ARBA00001946"/>
    </source>
</evidence>
<comment type="similarity">
    <text evidence="2 5">Belongs to the Nudix hydrolase family.</text>
</comment>
<dbReference type="Pfam" id="PF00293">
    <property type="entry name" value="NUDIX"/>
    <property type="match status" value="1"/>
</dbReference>
<protein>
    <submittedName>
        <fullName evidence="7">NUDIX hydrolase</fullName>
    </submittedName>
</protein>
<proteinExistence type="inferred from homology"/>
<dbReference type="InterPro" id="IPR020476">
    <property type="entry name" value="Nudix_hydrolase"/>
</dbReference>